<comment type="subcellular location">
    <subcellularLocation>
        <location evidence="1">Membrane</location>
    </subcellularLocation>
</comment>
<evidence type="ECO:0000256" key="5">
    <source>
        <dbReference type="ARBA" id="ARBA00022737"/>
    </source>
</evidence>
<proteinExistence type="inferred from homology"/>
<keyword evidence="10" id="KW-0812">Transmembrane</keyword>
<dbReference type="SUPFAM" id="SSF57535">
    <property type="entry name" value="Complement control module/SCR domain"/>
    <property type="match status" value="25"/>
</dbReference>
<feature type="disulfide bond" evidence="9">
    <location>
        <begin position="1618"/>
        <end position="1645"/>
    </location>
</feature>
<dbReference type="PROSITE" id="PS50923">
    <property type="entry name" value="SUSHI"/>
    <property type="match status" value="25"/>
</dbReference>
<feature type="domain" description="Sushi" evidence="12">
    <location>
        <begin position="490"/>
        <end position="550"/>
    </location>
</feature>
<feature type="domain" description="Sushi" evidence="12">
    <location>
        <begin position="418"/>
        <end position="488"/>
    </location>
</feature>
<feature type="disulfide bond" evidence="9">
    <location>
        <begin position="1589"/>
        <end position="1632"/>
    </location>
</feature>
<dbReference type="Pfam" id="PF00084">
    <property type="entry name" value="Sushi"/>
    <property type="match status" value="25"/>
</dbReference>
<dbReference type="FunFam" id="2.10.70.10:FF:000044">
    <property type="entry name" value="Complement component receptor type 1"/>
    <property type="match status" value="3"/>
</dbReference>
<dbReference type="CDD" id="cd00033">
    <property type="entry name" value="CCP"/>
    <property type="match status" value="25"/>
</dbReference>
<feature type="disulfide bond" evidence="9">
    <location>
        <begin position="909"/>
        <end position="936"/>
    </location>
</feature>
<feature type="domain" description="Sushi" evidence="12">
    <location>
        <begin position="1389"/>
        <end position="1451"/>
    </location>
</feature>
<feature type="domain" description="Sushi" evidence="12">
    <location>
        <begin position="1526"/>
        <end position="1586"/>
    </location>
</feature>
<evidence type="ECO:0000256" key="1">
    <source>
        <dbReference type="ARBA" id="ARBA00004370"/>
    </source>
</evidence>
<feature type="domain" description="Sushi" evidence="12">
    <location>
        <begin position="1002"/>
        <end position="1072"/>
    </location>
</feature>
<feature type="domain" description="Sushi" evidence="12">
    <location>
        <begin position="877"/>
        <end position="938"/>
    </location>
</feature>
<dbReference type="InterPro" id="IPR000436">
    <property type="entry name" value="Sushi_SCR_CCP_dom"/>
</dbReference>
<feature type="domain" description="Sushi" evidence="12">
    <location>
        <begin position="1587"/>
        <end position="1647"/>
    </location>
</feature>
<feature type="disulfide bond" evidence="9">
    <location>
        <begin position="1076"/>
        <end position="1119"/>
    </location>
</feature>
<feature type="domain" description="Sushi" evidence="12">
    <location>
        <begin position="1197"/>
        <end position="1267"/>
    </location>
</feature>
<feature type="domain" description="Sushi" evidence="12">
    <location>
        <begin position="551"/>
        <end position="612"/>
    </location>
</feature>
<dbReference type="FunFam" id="2.10.70.10:FF:000014">
    <property type="entry name" value="Membrane cofactor protein"/>
    <property type="match status" value="5"/>
</dbReference>
<feature type="domain" description="Sushi" evidence="12">
    <location>
        <begin position="162"/>
        <end position="232"/>
    </location>
</feature>
<evidence type="ECO:0000256" key="8">
    <source>
        <dbReference type="ARBA" id="ARBA00023180"/>
    </source>
</evidence>
<organism evidence="13 14">
    <name type="scientific">Rhinolophus ferrumequinum</name>
    <name type="common">Greater horseshoe bat</name>
    <dbReference type="NCBI Taxonomy" id="59479"/>
    <lineage>
        <taxon>Eukaryota</taxon>
        <taxon>Metazoa</taxon>
        <taxon>Chordata</taxon>
        <taxon>Craniata</taxon>
        <taxon>Vertebrata</taxon>
        <taxon>Euteleostomi</taxon>
        <taxon>Mammalia</taxon>
        <taxon>Eutheria</taxon>
        <taxon>Laurasiatheria</taxon>
        <taxon>Chiroptera</taxon>
        <taxon>Yinpterochiroptera</taxon>
        <taxon>Rhinolophoidea</taxon>
        <taxon>Rhinolophidae</taxon>
        <taxon>Rhinolophinae</taxon>
        <taxon>Rhinolophus</taxon>
    </lineage>
</organism>
<feature type="disulfide bond" evidence="9">
    <location>
        <begin position="715"/>
        <end position="742"/>
    </location>
</feature>
<feature type="signal peptide" evidence="11">
    <location>
        <begin position="1"/>
        <end position="40"/>
    </location>
</feature>
<feature type="domain" description="Sushi" evidence="12">
    <location>
        <begin position="234"/>
        <end position="291"/>
    </location>
</feature>
<sequence length="1719" mass="189665">MGASSPRSPEPLRPLGPPLSCSGGVLLAVLVLLELPAAWGQCKAPEHFLFAKLTSQTDKDEFPIGTTLNYECRPGYHRKKFHITCLRNSVWSSPITCLRRSCATPPEPINGKMDINENTQLGSTVHYSCNEGYQLVGEPSISCIISGNGVSWDNEAPVCESILCEPPPAIANGDFVSTNREYFQYGTVVTYHCKHEKRGRKQYDLIGEASIYCTSKGDQIGVWSGPPPQCITPNKCTPPVVENGIRESENRSLFSLNEIVRFRCQPGFVMKGSSSVRCRAQNQWEPELPSCSRVCQPPPEILHGKHTLSNNKENFSPGQEVYYSCEPSYDLRGAASLSCTSQGEWSPAPPRCAVKSCADFLDQLPNGRVLFPLNLQLGAKVSFVCNEGFQLKGSSASHCVLVGMESLWNSSVPACEQILCPNPPDILHGRHTGNPLEVFPFGKEVTYTCDPHPDRGMTFSLFGESTIRCTSDSQGNGLWSGPAPRCGLPGYCHAPDNFQFAKLKNQTNETKFPIGTSLKYECHPEYHGKPFSIKCLENLTWSSVKNVCKRKVCKTPPDPVNGVVHIDTDSQFGSRINYSCNTGYQLVGHSSAKCIISGTIAIWETEPPLCERIHCSPPPAIANGDFVSTNREYFQYGTVVTYYCKHEKRGRKQYDLIGEASIYCTSKGDQIGVWSGPPPQCITPNKCTPPVVENGVRESENRSLFSLNEIVRFRCQPGFVMKGPSSVRCRAQNQWEPELPSCSRGILCEPPPAIANGDFVSTNREYFQYGTVVTYHCKHEKRGRKQYDLIGETFIYCTSKGDQIGVWSGPPPQCITPNKCTPPVVENGVRESENRSLFSLNEIVRFRCQPGFVMKGPSSVRCRAQNQWEPELPSCSRVCQPPPEILHGKHTLSNNKENFSPGQEVYYSCEPGYDLRGAASLSCTPQGEWSPAPPRCAVKSCADFLDQLPNGRVLFPLNLQLGAKVSFVCNEGFQLKGSSASHCVLVGMESLWNSSVPACEQILCPNPPDILHGRHTGNPLEVFPFGKEVTYTCDLHPDRGMTFSLFGESTIRCTSDSQGNGLWSGPAPRCGLPGYCHAPDNFQFAKLKNQTNETKFPIGTSLKYECHPEYHGKPFSIKCLENLTWSSVKNVCKRKVCKTPPDPVNGVVHIDTDSQFGSRINYSCNTGYQLVGHSSAKCIISGTIAIWETEPPLCERIHCSPPPAIANGDFVSTNREYFQYGTVVTYHCKHEKRGRKQYDLIGEASIYCTSKGDQIGVWSGPPPQCITPNKCTPPVVENGVRESENRSLFSLNEIVRFRCQPGFVMKGPSSVRCRAQNQWEPELPSCSRVCQPPPEILHGKPTLSNKENLSPGQEVFYTCEPGYDLRGAASLHCTAQGEWSPAPPRCAVKSCADFLDQLPNGRVLFPHNLQLGAKVSFVCDEGFRLKGSSASHCVLVGMKSFWNSSVPVCEQIFCPNPPAILNGNHTGTSLGDIPHGKEITYTCDSHPDRGMTFNLIGESTIRCTSDSQGNGLWSGPAPRCELSGPAACPHPPTIRNGHHIGRDAPPYLPGMRVSYTCDPGYLLVGKAFIFCTHKGTWSQFDHYCKEVKCSLPPFMNGIQKDLEMSRVFQYGHNVTLECEEGYTLEGSPWSQCQADDTWDPPLATCISSPQKALIVGMSFGVIFFILPILVACWMILKRKKGNNTDDKPKEVNIHLHPQEGNCDHAQSLQANQENSSILP</sequence>
<comment type="caution">
    <text evidence="13">The sequence shown here is derived from an EMBL/GenBank/DDBJ whole genome shotgun (WGS) entry which is preliminary data.</text>
</comment>
<feature type="domain" description="Sushi" evidence="12">
    <location>
        <begin position="355"/>
        <end position="417"/>
    </location>
</feature>
<feature type="disulfide bond" evidence="9">
    <location>
        <begin position="42"/>
        <end position="85"/>
    </location>
</feature>
<feature type="domain" description="Sushi" evidence="12">
    <location>
        <begin position="40"/>
        <end position="99"/>
    </location>
</feature>
<evidence type="ECO:0000313" key="14">
    <source>
        <dbReference type="Proteomes" id="UP000585614"/>
    </source>
</evidence>
<feature type="domain" description="Sushi" evidence="12">
    <location>
        <begin position="1135"/>
        <end position="1196"/>
    </location>
</feature>
<feature type="domain" description="Sushi" evidence="12">
    <location>
        <begin position="685"/>
        <end position="744"/>
    </location>
</feature>
<evidence type="ECO:0000256" key="4">
    <source>
        <dbReference type="ARBA" id="ARBA00022729"/>
    </source>
</evidence>
<evidence type="ECO:0000256" key="3">
    <source>
        <dbReference type="ARBA" id="ARBA00022659"/>
    </source>
</evidence>
<dbReference type="InterPro" id="IPR051277">
    <property type="entry name" value="SEZ6_CSMD_C4BPB_Regulators"/>
</dbReference>
<dbReference type="PANTHER" id="PTHR45656">
    <property type="entry name" value="PROTEIN CBR-CLEC-78"/>
    <property type="match status" value="1"/>
</dbReference>
<accession>A0A7J7SXE0</accession>
<keyword evidence="8" id="KW-0325">Glycoprotein</keyword>
<feature type="chain" id="PRO_5029459469" description="Sushi domain-containing protein" evidence="11">
    <location>
        <begin position="41"/>
        <end position="1719"/>
    </location>
</feature>
<dbReference type="Gene3D" id="2.10.70.10">
    <property type="entry name" value="Complement Module, domain 1"/>
    <property type="match status" value="25"/>
</dbReference>
<name>A0A7J7SXE0_RHIFE</name>
<feature type="disulfide bond" evidence="9">
    <location>
        <begin position="1359"/>
        <end position="1386"/>
    </location>
</feature>
<evidence type="ECO:0000256" key="7">
    <source>
        <dbReference type="ARBA" id="ARBA00023157"/>
    </source>
</evidence>
<reference evidence="13 14" key="1">
    <citation type="journal article" date="2020" name="Nature">
        <title>Six reference-quality genomes reveal evolution of bat adaptations.</title>
        <authorList>
            <person name="Jebb D."/>
            <person name="Huang Z."/>
            <person name="Pippel M."/>
            <person name="Hughes G.M."/>
            <person name="Lavrichenko K."/>
            <person name="Devanna P."/>
            <person name="Winkler S."/>
            <person name="Jermiin L.S."/>
            <person name="Skirmuntt E.C."/>
            <person name="Katzourakis A."/>
            <person name="Burkitt-Gray L."/>
            <person name="Ray D.A."/>
            <person name="Sullivan K.A.M."/>
            <person name="Roscito J.G."/>
            <person name="Kirilenko B.M."/>
            <person name="Davalos L.M."/>
            <person name="Corthals A.P."/>
            <person name="Power M.L."/>
            <person name="Jones G."/>
            <person name="Ransome R.D."/>
            <person name="Dechmann D.K.N."/>
            <person name="Locatelli A.G."/>
            <person name="Puechmaille S.J."/>
            <person name="Fedrigo O."/>
            <person name="Jarvis E.D."/>
            <person name="Hiller M."/>
            <person name="Vernes S.C."/>
            <person name="Myers E.W."/>
            <person name="Teeling E.C."/>
        </authorList>
    </citation>
    <scope>NUCLEOTIDE SEQUENCE [LARGE SCALE GENOMIC DNA]</scope>
    <source>
        <strain evidence="13">MRhiFer1</strain>
        <tissue evidence="13">Lung</tissue>
    </source>
</reference>
<evidence type="ECO:0000313" key="13">
    <source>
        <dbReference type="EMBL" id="KAF6293132.1"/>
    </source>
</evidence>
<feature type="disulfide bond" evidence="9">
    <location>
        <begin position="1528"/>
        <end position="1571"/>
    </location>
</feature>
<feature type="domain" description="Sushi" evidence="12">
    <location>
        <begin position="1328"/>
        <end position="1388"/>
    </location>
</feature>
<keyword evidence="4 11" id="KW-0732">Signal</keyword>
<dbReference type="FunFam" id="2.10.70.10:FF:000033">
    <property type="entry name" value="Complement receptor type 1"/>
    <property type="match status" value="3"/>
</dbReference>
<feature type="disulfide bond" evidence="9">
    <location>
        <begin position="1299"/>
        <end position="1326"/>
    </location>
</feature>
<dbReference type="GO" id="GO:0030449">
    <property type="term" value="P:regulation of complement activation"/>
    <property type="evidence" value="ECO:0007669"/>
    <property type="project" value="UniProtKB-ARBA"/>
</dbReference>
<feature type="disulfide bond" evidence="9">
    <location>
        <begin position="848"/>
        <end position="875"/>
    </location>
</feature>
<keyword evidence="6 10" id="KW-0472">Membrane</keyword>
<feature type="domain" description="Sushi" evidence="12">
    <location>
        <begin position="1269"/>
        <end position="1326"/>
    </location>
</feature>
<keyword evidence="3 9" id="KW-0768">Sushi</keyword>
<comment type="similarity">
    <text evidence="2">Belongs to the receptors of complement activation (RCA) family.</text>
</comment>
<keyword evidence="5" id="KW-0677">Repeat</keyword>
<feature type="domain" description="Sushi" evidence="12">
    <location>
        <begin position="613"/>
        <end position="683"/>
    </location>
</feature>
<dbReference type="GO" id="GO:1903659">
    <property type="term" value="P:regulation of complement-dependent cytotoxicity"/>
    <property type="evidence" value="ECO:0007669"/>
    <property type="project" value="UniProtKB-ARBA"/>
</dbReference>
<feature type="domain" description="Sushi" evidence="12">
    <location>
        <begin position="939"/>
        <end position="1001"/>
    </location>
</feature>
<dbReference type="PANTHER" id="PTHR45656:SF3">
    <property type="entry name" value="CUB AND SUSHI DOMAIN-CONTAINING PROTEIN 1"/>
    <property type="match status" value="1"/>
</dbReference>
<keyword evidence="10" id="KW-1133">Transmembrane helix</keyword>
<feature type="disulfide bond" evidence="9">
    <location>
        <begin position="1557"/>
        <end position="1584"/>
    </location>
</feature>
<feature type="domain" description="Sushi" evidence="12">
    <location>
        <begin position="1074"/>
        <end position="1134"/>
    </location>
</feature>
<evidence type="ECO:0000256" key="10">
    <source>
        <dbReference type="SAM" id="Phobius"/>
    </source>
</evidence>
<feature type="transmembrane region" description="Helical" evidence="10">
    <location>
        <begin position="1652"/>
        <end position="1676"/>
    </location>
</feature>
<feature type="domain" description="Sushi" evidence="12">
    <location>
        <begin position="100"/>
        <end position="161"/>
    </location>
</feature>
<dbReference type="GO" id="GO:0016020">
    <property type="term" value="C:membrane"/>
    <property type="evidence" value="ECO:0007669"/>
    <property type="project" value="UniProtKB-SubCell"/>
</dbReference>
<dbReference type="FunFam" id="2.10.70.10:FF:000008">
    <property type="entry name" value="Complement receptor type 1"/>
    <property type="match status" value="4"/>
</dbReference>
<evidence type="ECO:0000256" key="2">
    <source>
        <dbReference type="ARBA" id="ARBA00010908"/>
    </source>
</evidence>
<protein>
    <recommendedName>
        <fullName evidence="12">Sushi domain-containing protein</fullName>
    </recommendedName>
</protein>
<dbReference type="EMBL" id="JACAGC010000021">
    <property type="protein sequence ID" value="KAF6293132.1"/>
    <property type="molecule type" value="Genomic_DNA"/>
</dbReference>
<feature type="disulfide bond" evidence="9">
    <location>
        <begin position="1330"/>
        <end position="1373"/>
    </location>
</feature>
<feature type="domain" description="Sushi" evidence="12">
    <location>
        <begin position="818"/>
        <end position="875"/>
    </location>
</feature>
<feature type="domain" description="Sushi" evidence="12">
    <location>
        <begin position="1452"/>
        <end position="1522"/>
    </location>
</feature>
<comment type="caution">
    <text evidence="9">Lacks conserved residue(s) required for the propagation of feature annotation.</text>
</comment>
<evidence type="ECO:0000259" key="12">
    <source>
        <dbReference type="PROSITE" id="PS50923"/>
    </source>
</evidence>
<dbReference type="Proteomes" id="UP000585614">
    <property type="component" value="Unassembled WGS sequence"/>
</dbReference>
<feature type="disulfide bond" evidence="9">
    <location>
        <begin position="492"/>
        <end position="535"/>
    </location>
</feature>
<dbReference type="FunFam" id="2.10.70.10:FF:000038">
    <property type="entry name" value="Complement component receptor type 1"/>
    <property type="match status" value="4"/>
</dbReference>
<feature type="domain" description="Sushi" evidence="12">
    <location>
        <begin position="746"/>
        <end position="816"/>
    </location>
</feature>
<evidence type="ECO:0000256" key="6">
    <source>
        <dbReference type="ARBA" id="ARBA00023136"/>
    </source>
</evidence>
<feature type="disulfide bond" evidence="9">
    <location>
        <begin position="325"/>
        <end position="352"/>
    </location>
</feature>
<dbReference type="InterPro" id="IPR035976">
    <property type="entry name" value="Sushi/SCR/CCP_sf"/>
</dbReference>
<evidence type="ECO:0000256" key="9">
    <source>
        <dbReference type="PROSITE-ProRule" id="PRU00302"/>
    </source>
</evidence>
<dbReference type="SMART" id="SM00032">
    <property type="entry name" value="CCP"/>
    <property type="match status" value="25"/>
</dbReference>
<evidence type="ECO:0000256" key="11">
    <source>
        <dbReference type="SAM" id="SignalP"/>
    </source>
</evidence>
<feature type="disulfide bond" evidence="9">
    <location>
        <begin position="264"/>
        <end position="291"/>
    </location>
</feature>
<keyword evidence="7 9" id="KW-1015">Disulfide bond</keyword>
<feature type="domain" description="Sushi" evidence="12">
    <location>
        <begin position="293"/>
        <end position="354"/>
    </location>
</feature>
<gene>
    <name evidence="13" type="ORF">mRhiFer1_009037</name>
</gene>